<accession>A0ABS8YU33</accession>
<dbReference type="Proteomes" id="UP001521181">
    <property type="component" value="Unassembled WGS sequence"/>
</dbReference>
<organism evidence="2 3">
    <name type="scientific">Rhodobacter flavimaris</name>
    <dbReference type="NCBI Taxonomy" id="2907145"/>
    <lineage>
        <taxon>Bacteria</taxon>
        <taxon>Pseudomonadati</taxon>
        <taxon>Pseudomonadota</taxon>
        <taxon>Alphaproteobacteria</taxon>
        <taxon>Rhodobacterales</taxon>
        <taxon>Rhodobacter group</taxon>
        <taxon>Rhodobacter</taxon>
    </lineage>
</organism>
<gene>
    <name evidence="2" type="ORF">LZA78_00830</name>
</gene>
<feature type="chain" id="PRO_5046035793" evidence="1">
    <location>
        <begin position="32"/>
        <end position="100"/>
    </location>
</feature>
<keyword evidence="3" id="KW-1185">Reference proteome</keyword>
<evidence type="ECO:0000313" key="3">
    <source>
        <dbReference type="Proteomes" id="UP001521181"/>
    </source>
</evidence>
<keyword evidence="1" id="KW-0732">Signal</keyword>
<comment type="caution">
    <text evidence="2">The sequence shown here is derived from an EMBL/GenBank/DDBJ whole genome shotgun (WGS) entry which is preliminary data.</text>
</comment>
<evidence type="ECO:0000313" key="2">
    <source>
        <dbReference type="EMBL" id="MCE5972034.1"/>
    </source>
</evidence>
<reference evidence="2 3" key="1">
    <citation type="submission" date="2021-12" db="EMBL/GenBank/DDBJ databases">
        <title>Sinirhodobacter sp. WL0062 is a bacterium isolated from seawater.</title>
        <authorList>
            <person name="Wang L."/>
            <person name="He W."/>
            <person name="Zhang D.-F."/>
        </authorList>
    </citation>
    <scope>NUCLEOTIDE SEQUENCE [LARGE SCALE GENOMIC DNA]</scope>
    <source>
        <strain evidence="2 3">WL0062</strain>
    </source>
</reference>
<dbReference type="RefSeq" id="WP_233675063.1">
    <property type="nucleotide sequence ID" value="NZ_JAJUOS010000001.1"/>
</dbReference>
<sequence>MSLIKSMKQASLAALVSAGMFTLMPAQSAQAEQVGVIAVPTVKFVAKSVAGKGSAKFDWLAKRNPSPEKPVLAAYNAPIGSGSWICSPAGFGKKSQCYAR</sequence>
<feature type="signal peptide" evidence="1">
    <location>
        <begin position="1"/>
        <end position="31"/>
    </location>
</feature>
<dbReference type="EMBL" id="JAJUOS010000001">
    <property type="protein sequence ID" value="MCE5972034.1"/>
    <property type="molecule type" value="Genomic_DNA"/>
</dbReference>
<protein>
    <submittedName>
        <fullName evidence="2">Uncharacterized protein</fullName>
    </submittedName>
</protein>
<evidence type="ECO:0000256" key="1">
    <source>
        <dbReference type="SAM" id="SignalP"/>
    </source>
</evidence>
<name>A0ABS8YU33_9RHOB</name>
<proteinExistence type="predicted"/>